<reference evidence="2 3" key="1">
    <citation type="journal article" date="2013" name="Stand. Genomic Sci.">
        <title>Genomic Encyclopedia of Type Strains, Phase I: The one thousand microbial genomes (KMG-I) project.</title>
        <authorList>
            <person name="Kyrpides N.C."/>
            <person name="Woyke T."/>
            <person name="Eisen J.A."/>
            <person name="Garrity G."/>
            <person name="Lilburn T.G."/>
            <person name="Beck B.J."/>
            <person name="Whitman W.B."/>
            <person name="Hugenholtz P."/>
            <person name="Klenk H.P."/>
        </authorList>
    </citation>
    <scope>NUCLEOTIDE SEQUENCE [LARGE SCALE GENOMIC DNA]</scope>
    <source>
        <strain evidence="2 3">DSM 13484</strain>
    </source>
</reference>
<evidence type="ECO:0000313" key="3">
    <source>
        <dbReference type="Proteomes" id="UP000316778"/>
    </source>
</evidence>
<dbReference type="OrthoDB" id="664300at2"/>
<keyword evidence="3" id="KW-1185">Reference proteome</keyword>
<sequence>MKTSSFTVAVTFTATLAFAALTAFRSSDPANERPFLASINSHASTMRIAYNGQHAVSRLTRIQRTDEGAYMDVRIPVYEQGRLVRTLATDEENSSDGRIFSSFVYTQDQQRIARINYYRDEDVQGYDSLVYDNQGRISARYFYNRNAEGVFESHNYQAYTWNDAGNVSRMDNYGRMAAGGNFTLSSTVTYTYDQQPNPQKQVAGLCYITDILPAFLSANNILTEQLSHAGTDSRLTNTYTYTYNAADYPVSITARYGANGPQETTELRYQ</sequence>
<evidence type="ECO:0000256" key="1">
    <source>
        <dbReference type="SAM" id="SignalP"/>
    </source>
</evidence>
<gene>
    <name evidence="2" type="ORF">LX66_5255</name>
</gene>
<name>A0A562SNB7_CHIJA</name>
<feature type="signal peptide" evidence="1">
    <location>
        <begin position="1"/>
        <end position="19"/>
    </location>
</feature>
<organism evidence="2 3">
    <name type="scientific">Chitinophaga japonensis</name>
    <name type="common">Flexibacter japonensis</name>
    <dbReference type="NCBI Taxonomy" id="104662"/>
    <lineage>
        <taxon>Bacteria</taxon>
        <taxon>Pseudomonadati</taxon>
        <taxon>Bacteroidota</taxon>
        <taxon>Chitinophagia</taxon>
        <taxon>Chitinophagales</taxon>
        <taxon>Chitinophagaceae</taxon>
        <taxon>Chitinophaga</taxon>
    </lineage>
</organism>
<dbReference type="EMBL" id="VLLG01000006">
    <property type="protein sequence ID" value="TWI82678.1"/>
    <property type="molecule type" value="Genomic_DNA"/>
</dbReference>
<comment type="caution">
    <text evidence="2">The sequence shown here is derived from an EMBL/GenBank/DDBJ whole genome shotgun (WGS) entry which is preliminary data.</text>
</comment>
<accession>A0A562SNB7</accession>
<protein>
    <submittedName>
        <fullName evidence="2">YD repeat-containing protein</fullName>
    </submittedName>
</protein>
<keyword evidence="1" id="KW-0732">Signal</keyword>
<dbReference type="Proteomes" id="UP000316778">
    <property type="component" value="Unassembled WGS sequence"/>
</dbReference>
<dbReference type="RefSeq" id="WP_145718956.1">
    <property type="nucleotide sequence ID" value="NZ_BAAAFY010000006.1"/>
</dbReference>
<evidence type="ECO:0000313" key="2">
    <source>
        <dbReference type="EMBL" id="TWI82678.1"/>
    </source>
</evidence>
<feature type="chain" id="PRO_5022138816" evidence="1">
    <location>
        <begin position="20"/>
        <end position="270"/>
    </location>
</feature>
<dbReference type="AlphaFoldDB" id="A0A562SNB7"/>
<proteinExistence type="predicted"/>